<evidence type="ECO:0000313" key="1">
    <source>
        <dbReference type="EMBL" id="JAI00438.1"/>
    </source>
</evidence>
<sequence>MLSALLHSAAIKILQFGNFSGLTGYFSA</sequence>
<reference evidence="1" key="1">
    <citation type="submission" date="2014-11" db="EMBL/GenBank/DDBJ databases">
        <authorList>
            <person name="Amaro Gonzalez C."/>
        </authorList>
    </citation>
    <scope>NUCLEOTIDE SEQUENCE</scope>
</reference>
<accession>A0A0E9XCH1</accession>
<proteinExistence type="predicted"/>
<organism evidence="1">
    <name type="scientific">Anguilla anguilla</name>
    <name type="common">European freshwater eel</name>
    <name type="synonym">Muraena anguilla</name>
    <dbReference type="NCBI Taxonomy" id="7936"/>
    <lineage>
        <taxon>Eukaryota</taxon>
        <taxon>Metazoa</taxon>
        <taxon>Chordata</taxon>
        <taxon>Craniata</taxon>
        <taxon>Vertebrata</taxon>
        <taxon>Euteleostomi</taxon>
        <taxon>Actinopterygii</taxon>
        <taxon>Neopterygii</taxon>
        <taxon>Teleostei</taxon>
        <taxon>Anguilliformes</taxon>
        <taxon>Anguillidae</taxon>
        <taxon>Anguilla</taxon>
    </lineage>
</organism>
<dbReference type="EMBL" id="GBXM01008140">
    <property type="protein sequence ID" value="JAI00438.1"/>
    <property type="molecule type" value="Transcribed_RNA"/>
</dbReference>
<dbReference type="AlphaFoldDB" id="A0A0E9XCH1"/>
<name>A0A0E9XCH1_ANGAN</name>
<reference evidence="1" key="2">
    <citation type="journal article" date="2015" name="Fish Shellfish Immunol.">
        <title>Early steps in the European eel (Anguilla anguilla)-Vibrio vulnificus interaction in the gills: Role of the RtxA13 toxin.</title>
        <authorList>
            <person name="Callol A."/>
            <person name="Pajuelo D."/>
            <person name="Ebbesson L."/>
            <person name="Teles M."/>
            <person name="MacKenzie S."/>
            <person name="Amaro C."/>
        </authorList>
    </citation>
    <scope>NUCLEOTIDE SEQUENCE</scope>
</reference>
<protein>
    <submittedName>
        <fullName evidence="1">Uncharacterized protein</fullName>
    </submittedName>
</protein>